<name>A0A074WP73_9PEZI</name>
<dbReference type="AlphaFoldDB" id="A0A074WP73"/>
<evidence type="ECO:0000313" key="3">
    <source>
        <dbReference type="Proteomes" id="UP000027730"/>
    </source>
</evidence>
<organism evidence="2 3">
    <name type="scientific">Aureobasidium namibiae CBS 147.97</name>
    <dbReference type="NCBI Taxonomy" id="1043004"/>
    <lineage>
        <taxon>Eukaryota</taxon>
        <taxon>Fungi</taxon>
        <taxon>Dikarya</taxon>
        <taxon>Ascomycota</taxon>
        <taxon>Pezizomycotina</taxon>
        <taxon>Dothideomycetes</taxon>
        <taxon>Dothideomycetidae</taxon>
        <taxon>Dothideales</taxon>
        <taxon>Saccotheciaceae</taxon>
        <taxon>Aureobasidium</taxon>
    </lineage>
</organism>
<accession>A0A074WP73</accession>
<keyword evidence="3" id="KW-1185">Reference proteome</keyword>
<sequence length="178" mass="19929">MPSQTTIPSHHTKDITRWPPPTSITATLTICLSARSISAIPPSTTKYHSDGVPRFRHMTREDNGMFLKNLTEAFNNNSRFVTELGKCYKVDFINEPPHGYASYITPDVHGDKSTYGHPISNNEYYHSYDYFAEHVFSIIKRDLDNCGCTLCEKVRGLAKLGARNAASLGKHHARKAGS</sequence>
<dbReference type="RefSeq" id="XP_013427595.1">
    <property type="nucleotide sequence ID" value="XM_013572141.1"/>
</dbReference>
<evidence type="ECO:0000313" key="2">
    <source>
        <dbReference type="EMBL" id="KEQ73399.1"/>
    </source>
</evidence>
<dbReference type="GeneID" id="25410611"/>
<dbReference type="OrthoDB" id="3814192at2759"/>
<dbReference type="EMBL" id="KL584709">
    <property type="protein sequence ID" value="KEQ73399.1"/>
    <property type="molecule type" value="Genomic_DNA"/>
</dbReference>
<protein>
    <recommendedName>
        <fullName evidence="4">Cryptic loci regulator 2 N-terminal domain-containing protein</fullName>
    </recommendedName>
</protein>
<dbReference type="Proteomes" id="UP000027730">
    <property type="component" value="Unassembled WGS sequence"/>
</dbReference>
<dbReference type="HOGENOM" id="CLU_1510290_0_0_1"/>
<feature type="region of interest" description="Disordered" evidence="1">
    <location>
        <begin position="1"/>
        <end position="20"/>
    </location>
</feature>
<evidence type="ECO:0008006" key="4">
    <source>
        <dbReference type="Google" id="ProtNLM"/>
    </source>
</evidence>
<gene>
    <name evidence="2" type="ORF">M436DRAFT_46937</name>
</gene>
<proteinExistence type="predicted"/>
<reference evidence="2 3" key="1">
    <citation type="journal article" date="2014" name="BMC Genomics">
        <title>Genome sequencing of four Aureobasidium pullulans varieties: biotechnological potential, stress tolerance, and description of new species.</title>
        <authorList>
            <person name="Gostin Ar C."/>
            <person name="Ohm R.A."/>
            <person name="Kogej T."/>
            <person name="Sonjak S."/>
            <person name="Turk M."/>
            <person name="Zajc J."/>
            <person name="Zalar P."/>
            <person name="Grube M."/>
            <person name="Sun H."/>
            <person name="Han J."/>
            <person name="Sharma A."/>
            <person name="Chiniquy J."/>
            <person name="Ngan C.Y."/>
            <person name="Lipzen A."/>
            <person name="Barry K."/>
            <person name="Grigoriev I.V."/>
            <person name="Gunde-Cimerman N."/>
        </authorList>
    </citation>
    <scope>NUCLEOTIDE SEQUENCE [LARGE SCALE GENOMIC DNA]</scope>
    <source>
        <strain evidence="2 3">CBS 147.97</strain>
    </source>
</reference>
<evidence type="ECO:0000256" key="1">
    <source>
        <dbReference type="SAM" id="MobiDB-lite"/>
    </source>
</evidence>